<evidence type="ECO:0000313" key="1">
    <source>
        <dbReference type="EMBL" id="OGC92767.1"/>
    </source>
</evidence>
<accession>A0A1F4YFN1</accession>
<evidence type="ECO:0008006" key="3">
    <source>
        <dbReference type="Google" id="ProtNLM"/>
    </source>
</evidence>
<dbReference type="AlphaFoldDB" id="A0A1F4YFN1"/>
<evidence type="ECO:0000313" key="2">
    <source>
        <dbReference type="Proteomes" id="UP000178176"/>
    </source>
</evidence>
<comment type="caution">
    <text evidence="1">The sequence shown here is derived from an EMBL/GenBank/DDBJ whole genome shotgun (WGS) entry which is preliminary data.</text>
</comment>
<organism evidence="1 2">
    <name type="scientific">Candidatus Amesbacteria bacterium RIFCSPHIGHO2_01_FULL_48_32b</name>
    <dbReference type="NCBI Taxonomy" id="1797253"/>
    <lineage>
        <taxon>Bacteria</taxon>
        <taxon>Candidatus Amesiibacteriota</taxon>
    </lineage>
</organism>
<dbReference type="Proteomes" id="UP000178176">
    <property type="component" value="Unassembled WGS sequence"/>
</dbReference>
<reference evidence="1 2" key="1">
    <citation type="journal article" date="2016" name="Nat. Commun.">
        <title>Thousands of microbial genomes shed light on interconnected biogeochemical processes in an aquifer system.</title>
        <authorList>
            <person name="Anantharaman K."/>
            <person name="Brown C.T."/>
            <person name="Hug L.A."/>
            <person name="Sharon I."/>
            <person name="Castelle C.J."/>
            <person name="Probst A.J."/>
            <person name="Thomas B.C."/>
            <person name="Singh A."/>
            <person name="Wilkins M.J."/>
            <person name="Karaoz U."/>
            <person name="Brodie E.L."/>
            <person name="Williams K.H."/>
            <person name="Hubbard S.S."/>
            <person name="Banfield J.F."/>
        </authorList>
    </citation>
    <scope>NUCLEOTIDE SEQUENCE [LARGE SCALE GENOMIC DNA]</scope>
</reference>
<dbReference type="EMBL" id="MEXH01000008">
    <property type="protein sequence ID" value="OGC92767.1"/>
    <property type="molecule type" value="Genomic_DNA"/>
</dbReference>
<sequence>MILEMKKFGKILNSRPAGREAALRAKQIINGTTDLKLIVLDMTEVDVLTPSFADEFYNGIKEYYPNCEIQISGYESNQTIKDTLVALKIIQ</sequence>
<protein>
    <recommendedName>
        <fullName evidence="3">DUF4325 domain-containing protein</fullName>
    </recommendedName>
</protein>
<gene>
    <name evidence="1" type="ORF">A2876_00205</name>
</gene>
<name>A0A1F4YFN1_9BACT</name>
<proteinExistence type="predicted"/>